<dbReference type="InterPro" id="IPR007899">
    <property type="entry name" value="CHAD_dom"/>
</dbReference>
<feature type="domain" description="CHAD" evidence="1">
    <location>
        <begin position="17"/>
        <end position="307"/>
    </location>
</feature>
<dbReference type="AlphaFoldDB" id="A0A518N427"/>
<reference evidence="2 3" key="1">
    <citation type="submission" date="2019-07" db="EMBL/GenBank/DDBJ databases">
        <title>Full genome sequence of Luteimonas sp. Gr-4.</title>
        <authorList>
            <person name="Im W.-T."/>
        </authorList>
    </citation>
    <scope>NUCLEOTIDE SEQUENCE [LARGE SCALE GENOMIC DNA]</scope>
    <source>
        <strain evidence="2 3">Gr-4</strain>
    </source>
</reference>
<dbReference type="PANTHER" id="PTHR39339">
    <property type="entry name" value="SLR1444 PROTEIN"/>
    <property type="match status" value="1"/>
</dbReference>
<accession>A0A518N427</accession>
<protein>
    <submittedName>
        <fullName evidence="2">CHAD domain-containing protein</fullName>
    </submittedName>
</protein>
<dbReference type="OrthoDB" id="8587394at2"/>
<dbReference type="SMART" id="SM00880">
    <property type="entry name" value="CHAD"/>
    <property type="match status" value="1"/>
</dbReference>
<keyword evidence="3" id="KW-1185">Reference proteome</keyword>
<dbReference type="Gene3D" id="1.40.20.10">
    <property type="entry name" value="CHAD domain"/>
    <property type="match status" value="1"/>
</dbReference>
<evidence type="ECO:0000313" key="2">
    <source>
        <dbReference type="EMBL" id="QDW66675.1"/>
    </source>
</evidence>
<sequence>MGAPADKGLPDIGPLLGDDAQRAARLVAIELQARIRAAHARLGDPGDRSALHDFRVAVRRLRSWLDMDVVLPGRMVPERALKRLRKVSKATNASRDHEVFAKWLRGRLGALSGDERAAADWVLAVLGARASRSDPGVGGKVEREYARSMELLDDSLPWYRSLHHVERGQQVVSFAASLAALLRLDVAELRRRVTAVAGEDDGKAIHRARIAGKRLRYHLEPVAAAVPGVPECLQRLRTLQDLLGDFTDGLVWIDIVREAGKEAHDDAVRQGLDRIVARIGKRGARRFRDIRKYWLTGEPALFAGLSAVEAWLDARAPATDHV</sequence>
<dbReference type="PANTHER" id="PTHR39339:SF1">
    <property type="entry name" value="CHAD DOMAIN-CONTAINING PROTEIN"/>
    <property type="match status" value="1"/>
</dbReference>
<evidence type="ECO:0000313" key="3">
    <source>
        <dbReference type="Proteomes" id="UP000316584"/>
    </source>
</evidence>
<proteinExistence type="predicted"/>
<name>A0A518N427_9GAMM</name>
<dbReference type="Pfam" id="PF05235">
    <property type="entry name" value="CHAD"/>
    <property type="match status" value="1"/>
</dbReference>
<dbReference type="InterPro" id="IPR038186">
    <property type="entry name" value="CHAD_dom_sf"/>
</dbReference>
<dbReference type="Proteomes" id="UP000316584">
    <property type="component" value="Chromosome"/>
</dbReference>
<gene>
    <name evidence="2" type="ORF">FPZ22_07025</name>
</gene>
<organism evidence="2 3">
    <name type="scientific">Luteimonas granuli</name>
    <dbReference type="NCBI Taxonomy" id="1176533"/>
    <lineage>
        <taxon>Bacteria</taxon>
        <taxon>Pseudomonadati</taxon>
        <taxon>Pseudomonadota</taxon>
        <taxon>Gammaproteobacteria</taxon>
        <taxon>Lysobacterales</taxon>
        <taxon>Lysobacteraceae</taxon>
        <taxon>Luteimonas</taxon>
    </lineage>
</organism>
<evidence type="ECO:0000259" key="1">
    <source>
        <dbReference type="PROSITE" id="PS51708"/>
    </source>
</evidence>
<dbReference type="PROSITE" id="PS51708">
    <property type="entry name" value="CHAD"/>
    <property type="match status" value="1"/>
</dbReference>
<dbReference type="EMBL" id="CP042218">
    <property type="protein sequence ID" value="QDW66675.1"/>
    <property type="molecule type" value="Genomic_DNA"/>
</dbReference>
<dbReference type="RefSeq" id="WP_144891636.1">
    <property type="nucleotide sequence ID" value="NZ_CP042218.1"/>
</dbReference>
<dbReference type="KEGG" id="lug:FPZ22_07025"/>